<gene>
    <name evidence="1" type="ORF">MENTE1834_LOCUS35773</name>
</gene>
<protein>
    <submittedName>
        <fullName evidence="1">Uncharacterized protein</fullName>
    </submittedName>
</protein>
<evidence type="ECO:0000313" key="1">
    <source>
        <dbReference type="EMBL" id="CAK5088136.1"/>
    </source>
</evidence>
<accession>A0ACB1AAV3</accession>
<evidence type="ECO:0000313" key="2">
    <source>
        <dbReference type="Proteomes" id="UP001497535"/>
    </source>
</evidence>
<comment type="caution">
    <text evidence="1">The sequence shown here is derived from an EMBL/GenBank/DDBJ whole genome shotgun (WGS) entry which is preliminary data.</text>
</comment>
<dbReference type="EMBL" id="CAVMJV010000070">
    <property type="protein sequence ID" value="CAK5088136.1"/>
    <property type="molecule type" value="Genomic_DNA"/>
</dbReference>
<name>A0ACB1AAV3_MELEN</name>
<keyword evidence="2" id="KW-1185">Reference proteome</keyword>
<reference evidence="1" key="1">
    <citation type="submission" date="2023-11" db="EMBL/GenBank/DDBJ databases">
        <authorList>
            <person name="Poullet M."/>
        </authorList>
    </citation>
    <scope>NUCLEOTIDE SEQUENCE</scope>
    <source>
        <strain evidence="1">E1834</strain>
    </source>
</reference>
<proteinExistence type="predicted"/>
<organism evidence="1 2">
    <name type="scientific">Meloidogyne enterolobii</name>
    <name type="common">Root-knot nematode worm</name>
    <name type="synonym">Meloidogyne mayaguensis</name>
    <dbReference type="NCBI Taxonomy" id="390850"/>
    <lineage>
        <taxon>Eukaryota</taxon>
        <taxon>Metazoa</taxon>
        <taxon>Ecdysozoa</taxon>
        <taxon>Nematoda</taxon>
        <taxon>Chromadorea</taxon>
        <taxon>Rhabditida</taxon>
        <taxon>Tylenchina</taxon>
        <taxon>Tylenchomorpha</taxon>
        <taxon>Tylenchoidea</taxon>
        <taxon>Meloidogynidae</taxon>
        <taxon>Meloidogyninae</taxon>
        <taxon>Meloidogyne</taxon>
    </lineage>
</organism>
<sequence>MIGQKHSKIKNRRESSIGLSKINLELNYDNEQFKLVVNIVEATGLLPISKDGYADPYITLRLIPIEGQRGLASAGSISPGKGGRKQTKIVENCLNPIFNEIFEFGFHFSELAYFKLILTVKDARNYGIFEKRAVLGTAEIPLKDVDPSNRKTNLWLDLIN</sequence>
<dbReference type="Proteomes" id="UP001497535">
    <property type="component" value="Unassembled WGS sequence"/>
</dbReference>